<name>A0A8S2VW05_9BILA</name>
<evidence type="ECO:0000313" key="1">
    <source>
        <dbReference type="EMBL" id="CAF1608094.1"/>
    </source>
</evidence>
<protein>
    <submittedName>
        <fullName evidence="2">Uncharacterized protein</fullName>
    </submittedName>
</protein>
<reference evidence="2" key="1">
    <citation type="submission" date="2021-02" db="EMBL/GenBank/DDBJ databases">
        <authorList>
            <person name="Nowell W R."/>
        </authorList>
    </citation>
    <scope>NUCLEOTIDE SEQUENCE</scope>
</reference>
<dbReference type="EMBL" id="CAJOBA010076484">
    <property type="protein sequence ID" value="CAF4420448.1"/>
    <property type="molecule type" value="Genomic_DNA"/>
</dbReference>
<proteinExistence type="predicted"/>
<gene>
    <name evidence="1" type="ORF">OVA965_LOCUS42494</name>
    <name evidence="2" type="ORF">TMI583_LOCUS44425</name>
</gene>
<evidence type="ECO:0000313" key="2">
    <source>
        <dbReference type="EMBL" id="CAF4420448.1"/>
    </source>
</evidence>
<evidence type="ECO:0000313" key="3">
    <source>
        <dbReference type="Proteomes" id="UP000682733"/>
    </source>
</evidence>
<feature type="non-terminal residue" evidence="2">
    <location>
        <position position="142"/>
    </location>
</feature>
<dbReference type="EMBL" id="CAJNOK010052381">
    <property type="protein sequence ID" value="CAF1608094.1"/>
    <property type="molecule type" value="Genomic_DNA"/>
</dbReference>
<organism evidence="2 3">
    <name type="scientific">Didymodactylos carnosus</name>
    <dbReference type="NCBI Taxonomy" id="1234261"/>
    <lineage>
        <taxon>Eukaryota</taxon>
        <taxon>Metazoa</taxon>
        <taxon>Spiralia</taxon>
        <taxon>Gnathifera</taxon>
        <taxon>Rotifera</taxon>
        <taxon>Eurotatoria</taxon>
        <taxon>Bdelloidea</taxon>
        <taxon>Philodinida</taxon>
        <taxon>Philodinidae</taxon>
        <taxon>Didymodactylos</taxon>
    </lineage>
</organism>
<dbReference type="Proteomes" id="UP000677228">
    <property type="component" value="Unassembled WGS sequence"/>
</dbReference>
<dbReference type="Proteomes" id="UP000682733">
    <property type="component" value="Unassembled WGS sequence"/>
</dbReference>
<accession>A0A8S2VW05</accession>
<dbReference type="AlphaFoldDB" id="A0A8S2VW05"/>
<sequence>QKNVLTQKILFIIERLIKKIRQDIYLDKRLGLITQHLLLLHFPKERKLKNEILVELNEKNFQYNRVCDKLKSTTAELRVLKIELDVNMTTYDNLSHQLLVLYRLIYVCNQTNLNIFLTNLTNFTKIRSLDEVDNVDIQQRTL</sequence>
<comment type="caution">
    <text evidence="2">The sequence shown here is derived from an EMBL/GenBank/DDBJ whole genome shotgun (WGS) entry which is preliminary data.</text>
</comment>